<evidence type="ECO:0000313" key="5">
    <source>
        <dbReference type="Proteomes" id="UP001156856"/>
    </source>
</evidence>
<dbReference type="Pfam" id="PF13524">
    <property type="entry name" value="Glyco_trans_1_2"/>
    <property type="match status" value="1"/>
</dbReference>
<comment type="caution">
    <text evidence="2">The sequence shown here is derived from an EMBL/GenBank/DDBJ whole genome shotgun (WGS) entry which is preliminary data.</text>
</comment>
<organism evidence="2 4">
    <name type="scientific">Methylobacterium oxalidis</name>
    <dbReference type="NCBI Taxonomy" id="944322"/>
    <lineage>
        <taxon>Bacteria</taxon>
        <taxon>Pseudomonadati</taxon>
        <taxon>Pseudomonadota</taxon>
        <taxon>Alphaproteobacteria</taxon>
        <taxon>Hyphomicrobiales</taxon>
        <taxon>Methylobacteriaceae</taxon>
        <taxon>Methylobacterium</taxon>
    </lineage>
</organism>
<reference evidence="2 4" key="3">
    <citation type="submission" date="2019-07" db="EMBL/GenBank/DDBJ databases">
        <title>Whole genome shotgun sequence of Methylobacterium oxalidis NBRC 107715.</title>
        <authorList>
            <person name="Hosoyama A."/>
            <person name="Uohara A."/>
            <person name="Ohji S."/>
            <person name="Ichikawa N."/>
        </authorList>
    </citation>
    <scope>NUCLEOTIDE SEQUENCE [LARGE SCALE GENOMIC DNA]</scope>
    <source>
        <strain evidence="2 4">NBRC 107715</strain>
    </source>
</reference>
<dbReference type="RefSeq" id="WP_147027874.1">
    <property type="nucleotide sequence ID" value="NZ_BJZU01000100.1"/>
</dbReference>
<evidence type="ECO:0000313" key="4">
    <source>
        <dbReference type="Proteomes" id="UP000321960"/>
    </source>
</evidence>
<reference evidence="3" key="1">
    <citation type="journal article" date="2014" name="Int. J. Syst. Evol. Microbiol.">
        <title>Complete genome of a new Firmicutes species belonging to the dominant human colonic microbiota ('Ruminococcus bicirculans') reveals two chromosomes and a selective capacity to utilize plant glucans.</title>
        <authorList>
            <consortium name="NISC Comparative Sequencing Program"/>
            <person name="Wegmann U."/>
            <person name="Louis P."/>
            <person name="Goesmann A."/>
            <person name="Henrissat B."/>
            <person name="Duncan S.H."/>
            <person name="Flint H.J."/>
        </authorList>
    </citation>
    <scope>NUCLEOTIDE SEQUENCE</scope>
    <source>
        <strain evidence="3">NBRC 107715</strain>
    </source>
</reference>
<dbReference type="AlphaFoldDB" id="A0A512J8R4"/>
<protein>
    <recommendedName>
        <fullName evidence="1">Spore protein YkvP/CgeB glycosyl transferase-like domain-containing protein</fullName>
    </recommendedName>
</protein>
<evidence type="ECO:0000259" key="1">
    <source>
        <dbReference type="Pfam" id="PF13524"/>
    </source>
</evidence>
<reference evidence="3" key="4">
    <citation type="submission" date="2023-01" db="EMBL/GenBank/DDBJ databases">
        <title>Draft genome sequence of Methylobacterium oxalidis strain NBRC 107715.</title>
        <authorList>
            <person name="Sun Q."/>
            <person name="Mori K."/>
        </authorList>
    </citation>
    <scope>NUCLEOTIDE SEQUENCE</scope>
    <source>
        <strain evidence="3">NBRC 107715</strain>
    </source>
</reference>
<reference evidence="5" key="2">
    <citation type="journal article" date="2019" name="Int. J. Syst. Evol. Microbiol.">
        <title>The Global Catalogue of Microorganisms (GCM) 10K type strain sequencing project: providing services to taxonomists for standard genome sequencing and annotation.</title>
        <authorList>
            <consortium name="The Broad Institute Genomics Platform"/>
            <consortium name="The Broad Institute Genome Sequencing Center for Infectious Disease"/>
            <person name="Wu L."/>
            <person name="Ma J."/>
        </authorList>
    </citation>
    <scope>NUCLEOTIDE SEQUENCE [LARGE SCALE GENOMIC DNA]</scope>
    <source>
        <strain evidence="5">NBRC 107715</strain>
    </source>
</reference>
<keyword evidence="5" id="KW-1185">Reference proteome</keyword>
<name>A0A512J8R4_9HYPH</name>
<dbReference type="EMBL" id="BSPK01000010">
    <property type="protein sequence ID" value="GLS62451.1"/>
    <property type="molecule type" value="Genomic_DNA"/>
</dbReference>
<dbReference type="InterPro" id="IPR055259">
    <property type="entry name" value="YkvP/CgeB_Glyco_trans-like"/>
</dbReference>
<dbReference type="EMBL" id="BJZU01000100">
    <property type="protein sequence ID" value="GEP06356.1"/>
    <property type="molecule type" value="Genomic_DNA"/>
</dbReference>
<dbReference type="OrthoDB" id="9774625at2"/>
<gene>
    <name evidence="3" type="ORF">GCM10007888_08320</name>
    <name evidence="2" type="ORF">MOX02_43940</name>
</gene>
<evidence type="ECO:0000313" key="2">
    <source>
        <dbReference type="EMBL" id="GEP06356.1"/>
    </source>
</evidence>
<proteinExistence type="predicted"/>
<accession>A0A512J8R4</accession>
<sequence>MRIAFYGSSLLSSYWNGAATYYRGLLRDLAGRGHRITFYEPDAFDRQQHRDIDPPDWAEVRVYPATPEAMRAVVAEAASADVVVKASGIGVFDDALLEGVVAASRPEAIRIFWDVDAPATLAEMRADPGHALHRAMPMLDLVLTYGGGPPVVAAYEGFGARACVPVYNALDPETHHPVPPDPRFSADLAFLGNRLPDREARVETFFLVAAARLPERSFLIGGNGWESRGLPTNVRHLGHVYTRDHNAFNATPLAVLNIARESMAAVGFSPATRVFEATGAAACLITDAWEGIELFLKPGEEVLVARDGRDVAEHIAALTPERARAIGEAARARILSEHTYARRGLQVDAILRDEAARKAAGTPRRSVA</sequence>
<feature type="domain" description="Spore protein YkvP/CgeB glycosyl transferase-like" evidence="1">
    <location>
        <begin position="204"/>
        <end position="344"/>
    </location>
</feature>
<dbReference type="Proteomes" id="UP000321960">
    <property type="component" value="Unassembled WGS sequence"/>
</dbReference>
<dbReference type="SUPFAM" id="SSF53756">
    <property type="entry name" value="UDP-Glycosyltransferase/glycogen phosphorylase"/>
    <property type="match status" value="1"/>
</dbReference>
<evidence type="ECO:0000313" key="3">
    <source>
        <dbReference type="EMBL" id="GLS62451.1"/>
    </source>
</evidence>
<dbReference type="Proteomes" id="UP001156856">
    <property type="component" value="Unassembled WGS sequence"/>
</dbReference>